<dbReference type="GO" id="GO:0003951">
    <property type="term" value="F:NAD+ kinase activity"/>
    <property type="evidence" value="ECO:0007669"/>
    <property type="project" value="UniProtKB-EC"/>
</dbReference>
<dbReference type="PANTHER" id="PTHR20275">
    <property type="entry name" value="NAD KINASE"/>
    <property type="match status" value="1"/>
</dbReference>
<keyword evidence="11" id="KW-1185">Reference proteome</keyword>
<dbReference type="EMBL" id="CAJNOM010000003">
    <property type="protein sequence ID" value="CAF0743502.1"/>
    <property type="molecule type" value="Genomic_DNA"/>
</dbReference>
<dbReference type="InterPro" id="IPR016064">
    <property type="entry name" value="NAD/diacylglycerol_kinase_sf"/>
</dbReference>
<feature type="region of interest" description="Disordered" evidence="9">
    <location>
        <begin position="447"/>
        <end position="483"/>
    </location>
</feature>
<comment type="caution">
    <text evidence="10">The sequence shown here is derived from an EMBL/GenBank/DDBJ whole genome shotgun (WGS) entry which is preliminary data.</text>
</comment>
<comment type="similarity">
    <text evidence="1">Belongs to the NAD kinase family.</text>
</comment>
<keyword evidence="5" id="KW-0418">Kinase</keyword>
<dbReference type="InterPro" id="IPR017438">
    <property type="entry name" value="ATP-NAD_kinase_N"/>
</dbReference>
<dbReference type="InterPro" id="IPR002504">
    <property type="entry name" value="NADK"/>
</dbReference>
<dbReference type="SUPFAM" id="SSF111331">
    <property type="entry name" value="NAD kinase/diacylglycerol kinase-like"/>
    <property type="match status" value="1"/>
</dbReference>
<evidence type="ECO:0000256" key="7">
    <source>
        <dbReference type="ARBA" id="ARBA00022857"/>
    </source>
</evidence>
<dbReference type="Pfam" id="PF20143">
    <property type="entry name" value="NAD_kinase_C"/>
    <property type="match status" value="1"/>
</dbReference>
<gene>
    <name evidence="10" type="ORF">QVE165_LOCUS1055</name>
</gene>
<dbReference type="InterPro" id="IPR017437">
    <property type="entry name" value="ATP-NAD_kinase_PpnK-typ_C"/>
</dbReference>
<dbReference type="GO" id="GO:0006741">
    <property type="term" value="P:NADP+ biosynthetic process"/>
    <property type="evidence" value="ECO:0007669"/>
    <property type="project" value="InterPro"/>
</dbReference>
<dbReference type="Pfam" id="PF01513">
    <property type="entry name" value="NAD_kinase"/>
    <property type="match status" value="1"/>
</dbReference>
<dbReference type="Gene3D" id="3.40.50.10330">
    <property type="entry name" value="Probable inorganic polyphosphate/atp-NAD kinase, domain 1"/>
    <property type="match status" value="1"/>
</dbReference>
<evidence type="ECO:0000256" key="5">
    <source>
        <dbReference type="ARBA" id="ARBA00022777"/>
    </source>
</evidence>
<dbReference type="OrthoDB" id="24581at2759"/>
<keyword evidence="6" id="KW-0067">ATP-binding</keyword>
<keyword evidence="3" id="KW-0808">Transferase</keyword>
<reference evidence="10" key="1">
    <citation type="submission" date="2021-02" db="EMBL/GenBank/DDBJ databases">
        <authorList>
            <person name="Nowell W R."/>
        </authorList>
    </citation>
    <scope>NUCLEOTIDE SEQUENCE</scope>
</reference>
<evidence type="ECO:0000256" key="6">
    <source>
        <dbReference type="ARBA" id="ARBA00022840"/>
    </source>
</evidence>
<keyword evidence="8" id="KW-0520">NAD</keyword>
<dbReference type="PANTHER" id="PTHR20275:SF0">
    <property type="entry name" value="NAD KINASE"/>
    <property type="match status" value="1"/>
</dbReference>
<dbReference type="AlphaFoldDB" id="A0A813NZ00"/>
<name>A0A813NZ00_9BILA</name>
<evidence type="ECO:0000256" key="1">
    <source>
        <dbReference type="ARBA" id="ARBA00010995"/>
    </source>
</evidence>
<dbReference type="HAMAP" id="MF_00361">
    <property type="entry name" value="NAD_kinase"/>
    <property type="match status" value="1"/>
</dbReference>
<evidence type="ECO:0000313" key="11">
    <source>
        <dbReference type="Proteomes" id="UP000663832"/>
    </source>
</evidence>
<keyword evidence="7" id="KW-0521">NADP</keyword>
<dbReference type="Proteomes" id="UP000663832">
    <property type="component" value="Unassembled WGS sequence"/>
</dbReference>
<evidence type="ECO:0000256" key="2">
    <source>
        <dbReference type="ARBA" id="ARBA00012120"/>
    </source>
</evidence>
<protein>
    <recommendedName>
        <fullName evidence="2">NAD(+) kinase</fullName>
        <ecNumber evidence="2">2.7.1.23</ecNumber>
    </recommendedName>
</protein>
<evidence type="ECO:0000313" key="10">
    <source>
        <dbReference type="EMBL" id="CAF0743502.1"/>
    </source>
</evidence>
<accession>A0A813NZ00</accession>
<feature type="compositionally biased region" description="Basic and acidic residues" evidence="9">
    <location>
        <begin position="455"/>
        <end position="467"/>
    </location>
</feature>
<dbReference type="EC" id="2.7.1.23" evidence="2"/>
<dbReference type="GO" id="GO:0019674">
    <property type="term" value="P:NAD+ metabolic process"/>
    <property type="evidence" value="ECO:0007669"/>
    <property type="project" value="InterPro"/>
</dbReference>
<evidence type="ECO:0000256" key="3">
    <source>
        <dbReference type="ARBA" id="ARBA00022679"/>
    </source>
</evidence>
<dbReference type="FunFam" id="2.60.200.30:FF:000009">
    <property type="entry name" value="Poly(P)/ATP NAD kinase"/>
    <property type="match status" value="1"/>
</dbReference>
<proteinExistence type="inferred from homology"/>
<sequence length="483" mass="54171">MSENDRNNLSKSIPFQQRRAKSADEFALQILNDENLKKKTLLNGSHEIIQEYNDDYICAPLPRTNNRPSARTCWRSRPVFAPSPKCNFGPKGTLKKIQNNNQLIVIQDPSTQRLHWISTPNHILIIRKPGPTTLKEFQTLIGKLLRRHLNVYIESSDQEYLSVDNNSDLKKYAEQFIVFDQEGDLSKIDLIICLGGDGTLLHASSIFQKSCPPILSFSMGSLGFLTPFDFKSHEKILNEVLAGNVAVLLRSRLSCTINKKTSDNTSTPTTPDISSRTNDTIKLDHEDNKTCLVLNEVVIDRGPNSYLSNLDLFINDRFITKVQGDGLIISTPTGSTAYAMAAGASMVHPNVPSIVICPICPHSLSFRPIVVPAGIELVVKVSEDTRLSAWLSVDGRNRLELNQEDSIKITTSVYPIPSICRFDQLGDWFESLADILHWNLRKPQSSFDIDEENQSNEKSDSQEDENKNSSLSETDDLSKQLQL</sequence>
<organism evidence="10 11">
    <name type="scientific">Adineta steineri</name>
    <dbReference type="NCBI Taxonomy" id="433720"/>
    <lineage>
        <taxon>Eukaryota</taxon>
        <taxon>Metazoa</taxon>
        <taxon>Spiralia</taxon>
        <taxon>Gnathifera</taxon>
        <taxon>Rotifera</taxon>
        <taxon>Eurotatoria</taxon>
        <taxon>Bdelloidea</taxon>
        <taxon>Adinetida</taxon>
        <taxon>Adinetidae</taxon>
        <taxon>Adineta</taxon>
    </lineage>
</organism>
<dbReference type="Gene3D" id="2.60.200.30">
    <property type="entry name" value="Probable inorganic polyphosphate/atp-NAD kinase, domain 2"/>
    <property type="match status" value="1"/>
</dbReference>
<evidence type="ECO:0000256" key="4">
    <source>
        <dbReference type="ARBA" id="ARBA00022741"/>
    </source>
</evidence>
<keyword evidence="4" id="KW-0547">Nucleotide-binding</keyword>
<evidence type="ECO:0000256" key="8">
    <source>
        <dbReference type="ARBA" id="ARBA00023027"/>
    </source>
</evidence>
<dbReference type="GO" id="GO:0005524">
    <property type="term" value="F:ATP binding"/>
    <property type="evidence" value="ECO:0007669"/>
    <property type="project" value="UniProtKB-KW"/>
</dbReference>
<evidence type="ECO:0000256" key="9">
    <source>
        <dbReference type="SAM" id="MobiDB-lite"/>
    </source>
</evidence>